<dbReference type="InterPro" id="IPR001638">
    <property type="entry name" value="Solute-binding_3/MltF_N"/>
</dbReference>
<dbReference type="AlphaFoldDB" id="A0A3B0TCC3"/>
<dbReference type="Pfam" id="PF00497">
    <property type="entry name" value="SBP_bac_3"/>
    <property type="match status" value="1"/>
</dbReference>
<feature type="compositionally biased region" description="Low complexity" evidence="4">
    <location>
        <begin position="30"/>
        <end position="44"/>
    </location>
</feature>
<comment type="similarity">
    <text evidence="1">Belongs to the bacterial solute-binding protein 3 family.</text>
</comment>
<dbReference type="PANTHER" id="PTHR30085:SF7">
    <property type="entry name" value="AMINO-ACID ABC TRANSPORTER-BINDING PROTEIN YHDW-RELATED"/>
    <property type="match status" value="1"/>
</dbReference>
<dbReference type="GO" id="GO:0006865">
    <property type="term" value="P:amino acid transport"/>
    <property type="evidence" value="ECO:0007669"/>
    <property type="project" value="TreeGrafter"/>
</dbReference>
<evidence type="ECO:0000259" key="5">
    <source>
        <dbReference type="SMART" id="SM00062"/>
    </source>
</evidence>
<organism evidence="6">
    <name type="scientific">hydrothermal vent metagenome</name>
    <dbReference type="NCBI Taxonomy" id="652676"/>
    <lineage>
        <taxon>unclassified sequences</taxon>
        <taxon>metagenomes</taxon>
        <taxon>ecological metagenomes</taxon>
    </lineage>
</organism>
<accession>A0A3B0TCC3</accession>
<keyword evidence="3" id="KW-0732">Signal</keyword>
<dbReference type="EMBL" id="UOEK01000643">
    <property type="protein sequence ID" value="VAW09739.1"/>
    <property type="molecule type" value="Genomic_DNA"/>
</dbReference>
<dbReference type="PROSITE" id="PS51257">
    <property type="entry name" value="PROKAR_LIPOPROTEIN"/>
    <property type="match status" value="1"/>
</dbReference>
<feature type="domain" description="Solute-binding protein family 3/N-terminal" evidence="5">
    <location>
        <begin position="58"/>
        <end position="290"/>
    </location>
</feature>
<dbReference type="PANTHER" id="PTHR30085">
    <property type="entry name" value="AMINO ACID ABC TRANSPORTER PERMEASE"/>
    <property type="match status" value="1"/>
</dbReference>
<gene>
    <name evidence="6" type="ORF">MNBD_ACTINO02-3060</name>
</gene>
<sequence length="365" mass="38517">MKKRLAALVAVLAIVAAACGGGAANNDESTTTTQAPDATPPAQTEAGGLLATVQERGKLQCGVGGTAVAFSETQPDGSMTGFDADFCRAVAAAVLGDANAVEFRTLTSKERFEALKNKEIDVLIRNTTWTQSRDTDIGMDFGPTTYYDGQQLMGLSSKFTVNSGAKDVDGAILCTNAGTTTEKNITEWAKIGGADIQLETVEVFPEAIEKFKAGTCDLVTTDGSGLVGQKASNAEGVDWVIFPAAPISKEPLGPVYRQNDSQWGDVVNWTVFAMIIADEYGITSANIDDKPVADLAPELGRLFGGDGELQTAMGLNADAFYQVIKQVGNYDEVYSNNLNPVGLVREGSLNARFNEGGMIYAPPAR</sequence>
<reference evidence="6" key="1">
    <citation type="submission" date="2018-06" db="EMBL/GenBank/DDBJ databases">
        <authorList>
            <person name="Zhirakovskaya E."/>
        </authorList>
    </citation>
    <scope>NUCLEOTIDE SEQUENCE</scope>
</reference>
<evidence type="ECO:0000256" key="1">
    <source>
        <dbReference type="ARBA" id="ARBA00010333"/>
    </source>
</evidence>
<dbReference type="InterPro" id="IPR051455">
    <property type="entry name" value="Bact_solute-bind_prot3"/>
</dbReference>
<evidence type="ECO:0000256" key="4">
    <source>
        <dbReference type="SAM" id="MobiDB-lite"/>
    </source>
</evidence>
<dbReference type="SMART" id="SM00062">
    <property type="entry name" value="PBPb"/>
    <property type="match status" value="1"/>
</dbReference>
<evidence type="ECO:0000256" key="3">
    <source>
        <dbReference type="ARBA" id="ARBA00022729"/>
    </source>
</evidence>
<feature type="region of interest" description="Disordered" evidence="4">
    <location>
        <begin position="23"/>
        <end position="44"/>
    </location>
</feature>
<keyword evidence="2" id="KW-0813">Transport</keyword>
<evidence type="ECO:0000256" key="2">
    <source>
        <dbReference type="ARBA" id="ARBA00022448"/>
    </source>
</evidence>
<dbReference type="SUPFAM" id="SSF53850">
    <property type="entry name" value="Periplasmic binding protein-like II"/>
    <property type="match status" value="1"/>
</dbReference>
<dbReference type="CDD" id="cd13692">
    <property type="entry name" value="PBP2_BztA"/>
    <property type="match status" value="1"/>
</dbReference>
<dbReference type="Gene3D" id="3.40.190.10">
    <property type="entry name" value="Periplasmic binding protein-like II"/>
    <property type="match status" value="2"/>
</dbReference>
<evidence type="ECO:0000313" key="6">
    <source>
        <dbReference type="EMBL" id="VAW09739.1"/>
    </source>
</evidence>
<proteinExistence type="inferred from homology"/>
<name>A0A3B0TCC3_9ZZZZ</name>
<protein>
    <submittedName>
        <fullName evidence="6">Glutamate Aspartate periplasmic binding protein GltI (TC 3.A.1.3.4)</fullName>
    </submittedName>
</protein>